<name>A0A1M4YUM3_9FIRM</name>
<dbReference type="PANTHER" id="PTHR34512:SF30">
    <property type="entry name" value="OUTER MEMBRANE PROTEIN ASSEMBLY FACTOR BAMB"/>
    <property type="match status" value="1"/>
</dbReference>
<dbReference type="Pfam" id="PF13360">
    <property type="entry name" value="PQQ_2"/>
    <property type="match status" value="2"/>
</dbReference>
<dbReference type="Gene3D" id="2.130.10.10">
    <property type="entry name" value="YVTN repeat-like/Quinoprotein amine dehydrogenase"/>
    <property type="match status" value="1"/>
</dbReference>
<dbReference type="OrthoDB" id="1784965at2"/>
<dbReference type="SMART" id="SM00564">
    <property type="entry name" value="PQQ"/>
    <property type="match status" value="6"/>
</dbReference>
<evidence type="ECO:0000313" key="2">
    <source>
        <dbReference type="EMBL" id="SHF09046.1"/>
    </source>
</evidence>
<dbReference type="Gene3D" id="2.40.128.630">
    <property type="match status" value="1"/>
</dbReference>
<dbReference type="InterPro" id="IPR018391">
    <property type="entry name" value="PQQ_b-propeller_rpt"/>
</dbReference>
<evidence type="ECO:0000313" key="3">
    <source>
        <dbReference type="Proteomes" id="UP000184148"/>
    </source>
</evidence>
<protein>
    <submittedName>
        <fullName evidence="2">Outer membrane protein assembly factor BamB, contains PQQ-like beta-propeller repeat</fullName>
    </submittedName>
</protein>
<feature type="domain" description="Pyrrolo-quinoline quinone repeat" evidence="1">
    <location>
        <begin position="33"/>
        <end position="152"/>
    </location>
</feature>
<keyword evidence="3" id="KW-1185">Reference proteome</keyword>
<dbReference type="InterPro" id="IPR002372">
    <property type="entry name" value="PQQ_rpt_dom"/>
</dbReference>
<dbReference type="STRING" id="1121429.SAMN02745133_01805"/>
<dbReference type="SUPFAM" id="SSF50998">
    <property type="entry name" value="Quinoprotein alcohol dehydrogenase-like"/>
    <property type="match status" value="1"/>
</dbReference>
<feature type="domain" description="Pyrrolo-quinoline quinone repeat" evidence="1">
    <location>
        <begin position="188"/>
        <end position="383"/>
    </location>
</feature>
<dbReference type="RefSeq" id="WP_073238917.1">
    <property type="nucleotide sequence ID" value="NZ_FQUY01000011.1"/>
</dbReference>
<dbReference type="AlphaFoldDB" id="A0A1M4YUM3"/>
<dbReference type="Proteomes" id="UP000184148">
    <property type="component" value="Unassembled WGS sequence"/>
</dbReference>
<dbReference type="InterPro" id="IPR015943">
    <property type="entry name" value="WD40/YVTN_repeat-like_dom_sf"/>
</dbReference>
<dbReference type="InterPro" id="IPR011047">
    <property type="entry name" value="Quinoprotein_ADH-like_sf"/>
</dbReference>
<dbReference type="EMBL" id="FQUY01000011">
    <property type="protein sequence ID" value="SHF09046.1"/>
    <property type="molecule type" value="Genomic_DNA"/>
</dbReference>
<dbReference type="PANTHER" id="PTHR34512">
    <property type="entry name" value="CELL SURFACE PROTEIN"/>
    <property type="match status" value="1"/>
</dbReference>
<reference evidence="3" key="1">
    <citation type="submission" date="2016-11" db="EMBL/GenBank/DDBJ databases">
        <authorList>
            <person name="Varghese N."/>
            <person name="Submissions S."/>
        </authorList>
    </citation>
    <scope>NUCLEOTIDE SEQUENCE [LARGE SCALE GENOMIC DNA]</scope>
    <source>
        <strain evidence="3">DSM 12395</strain>
    </source>
</reference>
<organism evidence="2 3">
    <name type="scientific">Desulforamulus putei DSM 12395</name>
    <dbReference type="NCBI Taxonomy" id="1121429"/>
    <lineage>
        <taxon>Bacteria</taxon>
        <taxon>Bacillati</taxon>
        <taxon>Bacillota</taxon>
        <taxon>Clostridia</taxon>
        <taxon>Eubacteriales</taxon>
        <taxon>Peptococcaceae</taxon>
        <taxon>Desulforamulus</taxon>
    </lineage>
</organism>
<gene>
    <name evidence="2" type="ORF">SAMN02745133_01805</name>
</gene>
<evidence type="ECO:0000259" key="1">
    <source>
        <dbReference type="Pfam" id="PF13360"/>
    </source>
</evidence>
<accession>A0A1M4YUM3</accession>
<sequence length="390" mass="43555">MRFFFFNLIVLWLVMAIWPAEAGYTVYPYGQFKWKEEKVGKLTADVTITDTGLLYCPVGNKIVCYDVTNGCKLWERKMDLGGKITEPLLVDNGTVYAVGTDGIQQMKPNGSVTWLYRVYPKPKGTKSSGVVATGPGGLIYLGVADGLYALEPRKNFKWRFSDEKNVVAAIGDREAVYVCTGAKNEGYSLRALDHKGERLWHRGLGDLKSIQMTFGPDGHLYVITNPARLDRNTSAKIQCLDRSTGKERWVYSVKVDDLTKVSFAKDDILFFCSKQKLFSLNTKDGTLRWDLPLLNVVSGVAVDDGKQRLYAGSSDGRIFCVSFAGRLIWEKEIDKTTGQTLHKDGGIMVDTGKDEKDAVTRAPIVLKDGSIFLSTDKGVLMKFVDLYKER</sequence>
<proteinExistence type="predicted"/>